<evidence type="ECO:0000256" key="1">
    <source>
        <dbReference type="ARBA" id="ARBA00004437"/>
    </source>
</evidence>
<dbReference type="PROSITE" id="PS50026">
    <property type="entry name" value="EGF_3"/>
    <property type="match status" value="1"/>
</dbReference>
<evidence type="ECO:0000256" key="18">
    <source>
        <dbReference type="SAM" id="MobiDB-lite"/>
    </source>
</evidence>
<dbReference type="EMBL" id="CM014095">
    <property type="protein sequence ID" value="TKS86673.1"/>
    <property type="molecule type" value="Genomic_DNA"/>
</dbReference>
<evidence type="ECO:0000256" key="6">
    <source>
        <dbReference type="ARBA" id="ARBA00022674"/>
    </source>
</evidence>
<dbReference type="GO" id="GO:0008201">
    <property type="term" value="F:heparin binding"/>
    <property type="evidence" value="ECO:0007669"/>
    <property type="project" value="UniProtKB-KW"/>
</dbReference>
<dbReference type="GO" id="GO:0001750">
    <property type="term" value="C:photoreceptor outer segment"/>
    <property type="evidence" value="ECO:0007669"/>
    <property type="project" value="UniProtKB-SubCell"/>
</dbReference>
<feature type="region of interest" description="Disordered" evidence="18">
    <location>
        <begin position="1"/>
        <end position="22"/>
    </location>
</feature>
<evidence type="ECO:0000259" key="21">
    <source>
        <dbReference type="PROSITE" id="PS50026"/>
    </source>
</evidence>
<evidence type="ECO:0000256" key="12">
    <source>
        <dbReference type="ARBA" id="ARBA00023273"/>
    </source>
</evidence>
<dbReference type="Proteomes" id="UP000298787">
    <property type="component" value="Chromosome 18"/>
</dbReference>
<feature type="domain" description="SEA" evidence="20">
    <location>
        <begin position="766"/>
        <end position="879"/>
    </location>
</feature>
<feature type="compositionally biased region" description="Acidic residues" evidence="18">
    <location>
        <begin position="567"/>
        <end position="602"/>
    </location>
</feature>
<accession>A0A4U5VEQ9</accession>
<keyword evidence="8" id="KW-0677">Repeat</keyword>
<feature type="domain" description="EGF-like" evidence="21">
    <location>
        <begin position="920"/>
        <end position="962"/>
    </location>
</feature>
<evidence type="ECO:0000256" key="5">
    <source>
        <dbReference type="ARBA" id="ARBA00022530"/>
    </source>
</evidence>
<keyword evidence="13" id="KW-0373">Hyaluronic acid</keyword>
<keyword evidence="6" id="KW-0358">Heparin-binding</keyword>
<reference evidence="22 23" key="1">
    <citation type="submission" date="2019-01" db="EMBL/GenBank/DDBJ databases">
        <title>Genome Assembly of Collichthys lucidus.</title>
        <authorList>
            <person name="Cai M."/>
            <person name="Xiao S."/>
        </authorList>
    </citation>
    <scope>NUCLEOTIDE SEQUENCE [LARGE SCALE GENOMIC DNA]</scope>
    <source>
        <strain evidence="22">JT15FE1705JMU</strain>
        <tissue evidence="22">Muscle</tissue>
    </source>
</reference>
<dbReference type="SUPFAM" id="SSF82671">
    <property type="entry name" value="SEA domain"/>
    <property type="match status" value="2"/>
</dbReference>
<evidence type="ECO:0000256" key="14">
    <source>
        <dbReference type="ARBA" id="ARBA00040753"/>
    </source>
</evidence>
<keyword evidence="19" id="KW-0472">Membrane</keyword>
<evidence type="ECO:0000256" key="9">
    <source>
        <dbReference type="ARBA" id="ARBA00022981"/>
    </source>
</evidence>
<keyword evidence="7" id="KW-0732">Signal</keyword>
<comment type="caution">
    <text evidence="17">Lacks conserved residue(s) required for the propagation of feature annotation.</text>
</comment>
<feature type="compositionally biased region" description="Acidic residues" evidence="18">
    <location>
        <begin position="539"/>
        <end position="552"/>
    </location>
</feature>
<dbReference type="GO" id="GO:0001917">
    <property type="term" value="C:photoreceptor inner segment"/>
    <property type="evidence" value="ECO:0007669"/>
    <property type="project" value="UniProtKB-SubCell"/>
</dbReference>
<dbReference type="Pfam" id="PF00008">
    <property type="entry name" value="EGF"/>
    <property type="match status" value="1"/>
</dbReference>
<dbReference type="GO" id="GO:0033165">
    <property type="term" value="C:interphotoreceptor matrix"/>
    <property type="evidence" value="ECO:0007669"/>
    <property type="project" value="UniProtKB-SubCell"/>
</dbReference>
<evidence type="ECO:0000259" key="20">
    <source>
        <dbReference type="PROSITE" id="PS50024"/>
    </source>
</evidence>
<dbReference type="InterPro" id="IPR039861">
    <property type="entry name" value="IMPG"/>
</dbReference>
<evidence type="ECO:0000256" key="7">
    <source>
        <dbReference type="ARBA" id="ARBA00022729"/>
    </source>
</evidence>
<keyword evidence="9" id="KW-0730">Sialic acid</keyword>
<keyword evidence="23" id="KW-1185">Reference proteome</keyword>
<feature type="domain" description="SEA" evidence="20">
    <location>
        <begin position="341"/>
        <end position="463"/>
    </location>
</feature>
<evidence type="ECO:0000256" key="11">
    <source>
        <dbReference type="ARBA" id="ARBA00023180"/>
    </source>
</evidence>
<evidence type="ECO:0000256" key="3">
    <source>
        <dbReference type="ARBA" id="ARBA00004593"/>
    </source>
</evidence>
<keyword evidence="17" id="KW-0245">EGF-like domain</keyword>
<dbReference type="GO" id="GO:0007601">
    <property type="term" value="P:visual perception"/>
    <property type="evidence" value="ECO:0007669"/>
    <property type="project" value="InterPro"/>
</dbReference>
<evidence type="ECO:0000256" key="8">
    <source>
        <dbReference type="ARBA" id="ARBA00022737"/>
    </source>
</evidence>
<keyword evidence="12" id="KW-0966">Cell projection</keyword>
<dbReference type="InterPro" id="IPR000742">
    <property type="entry name" value="EGF"/>
</dbReference>
<sequence length="1146" mass="128345">MGTQPFNSHSDRTAGGNPPGASTLATLTENKDKTAWLDYVALEETYLLQQIVNNRQGQLILYKEREKYQAASVTLKFINELNEQRRIIDVHRERYHHFTSDNIHVHTGCLVQCDVPGDVKYRHFLAASRPIRHTANVKAPDGHRTKRSALFTTGVKVCPQETIKAVVGSHRAYYKLRVISFMFFCSHKIRRWFILDVFLEKHFSVNSRKKTSTEWCDISSVCQEAIWEAFRIFLDRVPNSEEYRAWVYTCQHENLCMDDLAQNFSSSQEHLDMVARHKKFGLTHKLLWIIKSLMDKYLISRVVEGTPDPERECTWTPPMILLPTENDAIPEDPNMIKENYEEYTVEFSITVVDPTYSRMLSDPETPQYSDIAQELTDKMLHVFERVPGFKEIRVVGFQSEDLSVRYAVVFNGETELSDEFEGLEEPGGDVNALKLKRIIVQALKQEPSLPLDIQTLSFETGKLTTVYSYAELGIHHADDTTQRPTEDNISTQSFLPTVAAIEHSLEASTFKAETHTFIPNILPEATPVVTDETPLMAGVEEESTEGTAEEPSDIITPDTHLETITEQVEEAEPEPEVEEMPPTEPDDGEPESADGIPEEQNEDLPLATPDSQPEQELPDAPTVVYHDPPESTDPAVTETSVIEAAVTVSTTPAHEDAVQGTESETNAEPLPSPTGSGEASEDGDEASGGHSGATPVTTDLPPENSDIQEDVGSSQIMTEAEVTETLQEEGSGPFPSEYDEDPYESTAGPAMRQASTPLVTVVDKNKELVVFFSLRVTNMMFSDDLFNKSSPEYKSLENTFLELLLPYLQSNLTGFKKLEILNFRNGSVVVNSRMKLDKPVPYNVTEAVHCVLEDFCSAASKRLDIEIDSRSLEVEPADQADPCKFLACNEFSRCVVNSWTDEAECLCDPGYSTVGDLPCQSTCTVYPDYCQNGGLCEVIPGHGATCRCPVGKYWHYHGERCSELVSVPVDPPLIITCLVGSLCLVCAVLGILMFINKKCMNTRKAVTLVHALAPYAFENTLRENPVFENDDGVLTQVSTLPCPSSSASSHSQQSEQEHFASVENIHLSIEILLAYIPHSYSHCMHKCLWFYDILMRHTVNTELSVSTDPQTTLHNQIRKTWRRSSEYRTCCVLRASDNECFEVTVL</sequence>
<evidence type="ECO:0000256" key="4">
    <source>
        <dbReference type="ARBA" id="ARBA00022525"/>
    </source>
</evidence>
<feature type="transmembrane region" description="Helical" evidence="19">
    <location>
        <begin position="973"/>
        <end position="995"/>
    </location>
</feature>
<keyword evidence="19" id="KW-1133">Transmembrane helix</keyword>
<evidence type="ECO:0000256" key="10">
    <source>
        <dbReference type="ARBA" id="ARBA00023170"/>
    </source>
</evidence>
<dbReference type="PANTHER" id="PTHR12199">
    <property type="entry name" value="INTERPHOTORECEPTOR MATRIX PROTEOGLYCAN"/>
    <property type="match status" value="1"/>
</dbReference>
<dbReference type="PROSITE" id="PS50024">
    <property type="entry name" value="SEA"/>
    <property type="match status" value="2"/>
</dbReference>
<evidence type="ECO:0000256" key="16">
    <source>
        <dbReference type="ARBA" id="ARBA00045407"/>
    </source>
</evidence>
<dbReference type="Gene3D" id="3.30.70.960">
    <property type="entry name" value="SEA domain"/>
    <property type="match status" value="1"/>
</dbReference>
<keyword evidence="19" id="KW-0812">Transmembrane</keyword>
<comment type="function">
    <text evidence="16">Chondroitin sulfate-, heparin- and hyaluronan-binding protein. May serve to form a basic macromolecular scaffold comprising the insoluble interphotoreceptor matrix.</text>
</comment>
<feature type="region of interest" description="Disordered" evidence="18">
    <location>
        <begin position="539"/>
        <end position="636"/>
    </location>
</feature>
<evidence type="ECO:0000256" key="17">
    <source>
        <dbReference type="PROSITE-ProRule" id="PRU00076"/>
    </source>
</evidence>
<keyword evidence="4" id="KW-0964">Secreted</keyword>
<dbReference type="PANTHER" id="PTHR12199:SF3">
    <property type="entry name" value="INTERPHOTORECEPTOR MATRIX PROTEOGLYCAN 1"/>
    <property type="match status" value="1"/>
</dbReference>
<gene>
    <name evidence="22" type="ORF">D9C73_020791</name>
</gene>
<dbReference type="InterPro" id="IPR000082">
    <property type="entry name" value="SEA_dom"/>
</dbReference>
<name>A0A4U5VEQ9_COLLU</name>
<proteinExistence type="predicted"/>
<dbReference type="SMART" id="SM00200">
    <property type="entry name" value="SEA"/>
    <property type="match status" value="2"/>
</dbReference>
<organism evidence="22 23">
    <name type="scientific">Collichthys lucidus</name>
    <name type="common">Big head croaker</name>
    <name type="synonym">Sciaena lucida</name>
    <dbReference type="NCBI Taxonomy" id="240159"/>
    <lineage>
        <taxon>Eukaryota</taxon>
        <taxon>Metazoa</taxon>
        <taxon>Chordata</taxon>
        <taxon>Craniata</taxon>
        <taxon>Vertebrata</taxon>
        <taxon>Euteleostomi</taxon>
        <taxon>Actinopterygii</taxon>
        <taxon>Neopterygii</taxon>
        <taxon>Teleostei</taxon>
        <taxon>Neoteleostei</taxon>
        <taxon>Acanthomorphata</taxon>
        <taxon>Eupercaria</taxon>
        <taxon>Sciaenidae</taxon>
        <taxon>Collichthys</taxon>
    </lineage>
</organism>
<protein>
    <recommendedName>
        <fullName evidence="14">Interphotoreceptor matrix proteoglycan 1</fullName>
    </recommendedName>
    <alternativeName>
        <fullName evidence="15">Sialoprotein associated with cones and rods</fullName>
    </alternativeName>
</protein>
<keyword evidence="11" id="KW-0325">Glycoprotein</keyword>
<dbReference type="GO" id="GO:0005540">
    <property type="term" value="F:hyaluronic acid binding"/>
    <property type="evidence" value="ECO:0007669"/>
    <property type="project" value="UniProtKB-KW"/>
</dbReference>
<evidence type="ECO:0000256" key="15">
    <source>
        <dbReference type="ARBA" id="ARBA00042018"/>
    </source>
</evidence>
<comment type="subcellular location">
    <subcellularLocation>
        <location evidence="2">Cell projection</location>
        <location evidence="2">Cilium</location>
        <location evidence="2">Photoreceptor outer segment</location>
    </subcellularLocation>
    <subcellularLocation>
        <location evidence="1">Photoreceptor inner segment</location>
    </subcellularLocation>
    <subcellularLocation>
        <location evidence="3">Secreted</location>
        <location evidence="3">Extracellular space</location>
        <location evidence="3">Extracellular matrix</location>
        <location evidence="3">Interphotoreceptor matrix</location>
    </subcellularLocation>
</comment>
<evidence type="ECO:0000256" key="2">
    <source>
        <dbReference type="ARBA" id="ARBA00004504"/>
    </source>
</evidence>
<dbReference type="InterPro" id="IPR036364">
    <property type="entry name" value="SEA_dom_sf"/>
</dbReference>
<keyword evidence="10 22" id="KW-0675">Receptor</keyword>
<evidence type="ECO:0000256" key="13">
    <source>
        <dbReference type="ARBA" id="ARBA00023290"/>
    </source>
</evidence>
<evidence type="ECO:0000256" key="19">
    <source>
        <dbReference type="SAM" id="Phobius"/>
    </source>
</evidence>
<evidence type="ECO:0000313" key="22">
    <source>
        <dbReference type="EMBL" id="TKS86673.1"/>
    </source>
</evidence>
<evidence type="ECO:0000313" key="23">
    <source>
        <dbReference type="Proteomes" id="UP000298787"/>
    </source>
</evidence>
<dbReference type="STRING" id="240159.A0A4U5VEQ9"/>
<dbReference type="AlphaFoldDB" id="A0A4U5VEQ9"/>
<feature type="region of interest" description="Disordered" evidence="18">
    <location>
        <begin position="649"/>
        <end position="751"/>
    </location>
</feature>
<keyword evidence="5" id="KW-0272">Extracellular matrix</keyword>
<dbReference type="Pfam" id="PF01390">
    <property type="entry name" value="SEA"/>
    <property type="match status" value="2"/>
</dbReference>